<organism evidence="1 2">
    <name type="scientific">Vibrio rhizosphaerae</name>
    <dbReference type="NCBI Taxonomy" id="398736"/>
    <lineage>
        <taxon>Bacteria</taxon>
        <taxon>Pseudomonadati</taxon>
        <taxon>Pseudomonadota</taxon>
        <taxon>Gammaproteobacteria</taxon>
        <taxon>Vibrionales</taxon>
        <taxon>Vibrionaceae</taxon>
        <taxon>Vibrio</taxon>
    </lineage>
</organism>
<dbReference type="Proteomes" id="UP001279860">
    <property type="component" value="Unassembled WGS sequence"/>
</dbReference>
<gene>
    <name evidence="1" type="ORF">SBX64_12645</name>
</gene>
<evidence type="ECO:0000313" key="1">
    <source>
        <dbReference type="EMBL" id="MDW6093396.1"/>
    </source>
</evidence>
<sequence>MNRPSDTATLWLNDLAVFHPKSPVIRLTDEEQVALTPWLAVHPEVDRQRLIRCVSDALYREVAAFCQPQTKARQATLLMIHRYAQLDSKTPQLQKRLAENHAISRALGMKHSGKELTPAHLQLAGAMLADSDDCLVIFDCFREFGVAESEVGSAMILCARFSRTAGQHDAQHFVPVALGDITRPEFSVWQQVVAFMYQSRLSDFPVDETPERCAFRRHGILEMSGENLSV</sequence>
<comment type="caution">
    <text evidence="1">The sequence shown here is derived from an EMBL/GenBank/DDBJ whole genome shotgun (WGS) entry which is preliminary data.</text>
</comment>
<accession>A0ABU4IXF0</accession>
<dbReference type="EMBL" id="JAWRCP010000001">
    <property type="protein sequence ID" value="MDW6093396.1"/>
    <property type="molecule type" value="Genomic_DNA"/>
</dbReference>
<keyword evidence="2" id="KW-1185">Reference proteome</keyword>
<dbReference type="RefSeq" id="WP_318585087.1">
    <property type="nucleotide sequence ID" value="NZ_JAWRCP010000001.1"/>
</dbReference>
<proteinExistence type="predicted"/>
<protein>
    <submittedName>
        <fullName evidence="1">Uncharacterized protein</fullName>
    </submittedName>
</protein>
<name>A0ABU4IXF0_9VIBR</name>
<evidence type="ECO:0000313" key="2">
    <source>
        <dbReference type="Proteomes" id="UP001279860"/>
    </source>
</evidence>
<reference evidence="1 2" key="1">
    <citation type="submission" date="2023-11" db="EMBL/GenBank/DDBJ databases">
        <title>Plant-associative lifestyle of Vibrio porteresiae and its evolutionary dynamics.</title>
        <authorList>
            <person name="Rameshkumar N."/>
            <person name="Kirti K."/>
        </authorList>
    </citation>
    <scope>NUCLEOTIDE SEQUENCE [LARGE SCALE GENOMIC DNA]</scope>
    <source>
        <strain evidence="1 2">MSSRF7</strain>
    </source>
</reference>